<evidence type="ECO:0000256" key="2">
    <source>
        <dbReference type="SAM" id="SignalP"/>
    </source>
</evidence>
<organism evidence="5">
    <name type="scientific">Drosophila persimilis</name>
    <name type="common">Fruit fly</name>
    <dbReference type="NCBI Taxonomy" id="7234"/>
    <lineage>
        <taxon>Eukaryota</taxon>
        <taxon>Metazoa</taxon>
        <taxon>Ecdysozoa</taxon>
        <taxon>Arthropoda</taxon>
        <taxon>Hexapoda</taxon>
        <taxon>Insecta</taxon>
        <taxon>Pterygota</taxon>
        <taxon>Neoptera</taxon>
        <taxon>Endopterygota</taxon>
        <taxon>Diptera</taxon>
        <taxon>Brachycera</taxon>
        <taxon>Muscomorpha</taxon>
        <taxon>Ephydroidea</taxon>
        <taxon>Drosophilidae</taxon>
        <taxon>Drosophila</taxon>
        <taxon>Sophophora</taxon>
    </lineage>
</organism>
<feature type="region of interest" description="Disordered" evidence="1">
    <location>
        <begin position="70"/>
        <end position="149"/>
    </location>
</feature>
<dbReference type="STRING" id="7234.B4GI15"/>
<dbReference type="InterPro" id="IPR032011">
    <property type="entry name" value="DUF4794"/>
</dbReference>
<dbReference type="eggNOG" id="ENOG502T7SE">
    <property type="taxonomic scope" value="Eukaryota"/>
</dbReference>
<dbReference type="Proteomes" id="UP000008744">
    <property type="component" value="Unassembled WGS sequence"/>
</dbReference>
<evidence type="ECO:0000259" key="3">
    <source>
        <dbReference type="Pfam" id="PF16042"/>
    </source>
</evidence>
<dbReference type="EMBL" id="CH479183">
    <property type="protein sequence ID" value="EDW36135.1"/>
    <property type="molecule type" value="Genomic_DNA"/>
</dbReference>
<evidence type="ECO:0000313" key="5">
    <source>
        <dbReference type="Proteomes" id="UP000008744"/>
    </source>
</evidence>
<proteinExistence type="predicted"/>
<dbReference type="Pfam" id="PF16042">
    <property type="entry name" value="DUF4794"/>
    <property type="match status" value="1"/>
</dbReference>
<keyword evidence="5" id="KW-1185">Reference proteome</keyword>
<dbReference type="PhylomeDB" id="B4GI15"/>
<feature type="signal peptide" evidence="2">
    <location>
        <begin position="1"/>
        <end position="17"/>
    </location>
</feature>
<feature type="compositionally biased region" description="Polar residues" evidence="1">
    <location>
        <begin position="135"/>
        <end position="144"/>
    </location>
</feature>
<keyword evidence="2" id="KW-0732">Signal</keyword>
<name>B4GI15_DROPE</name>
<dbReference type="OMA" id="RYFVISQ"/>
<dbReference type="OrthoDB" id="8197587at2759"/>
<gene>
    <name evidence="4" type="primary">Dper\GL17631</name>
    <name evidence="4" type="ORF">Dper_GL17631</name>
</gene>
<dbReference type="KEGG" id="dpe:6592349"/>
<evidence type="ECO:0000313" key="4">
    <source>
        <dbReference type="EMBL" id="EDW36135.1"/>
    </source>
</evidence>
<evidence type="ECO:0000256" key="1">
    <source>
        <dbReference type="SAM" id="MobiDB-lite"/>
    </source>
</evidence>
<protein>
    <submittedName>
        <fullName evidence="4">GL17631</fullName>
    </submittedName>
</protein>
<dbReference type="AlphaFoldDB" id="B4GI15"/>
<accession>B4GI15</accession>
<feature type="chain" id="PRO_5002803775" evidence="2">
    <location>
        <begin position="18"/>
        <end position="207"/>
    </location>
</feature>
<reference evidence="4 5" key="1">
    <citation type="journal article" date="2007" name="Nature">
        <title>Evolution of genes and genomes on the Drosophila phylogeny.</title>
        <authorList>
            <consortium name="Drosophila 12 Genomes Consortium"/>
            <person name="Clark A.G."/>
            <person name="Eisen M.B."/>
            <person name="Smith D.R."/>
            <person name="Bergman C.M."/>
            <person name="Oliver B."/>
            <person name="Markow T.A."/>
            <person name="Kaufman T.C."/>
            <person name="Kellis M."/>
            <person name="Gelbart W."/>
            <person name="Iyer V.N."/>
            <person name="Pollard D.A."/>
            <person name="Sackton T.B."/>
            <person name="Larracuente A.M."/>
            <person name="Singh N.D."/>
            <person name="Abad J.P."/>
            <person name="Abt D.N."/>
            <person name="Adryan B."/>
            <person name="Aguade M."/>
            <person name="Akashi H."/>
            <person name="Anderson W.W."/>
            <person name="Aquadro C.F."/>
            <person name="Ardell D.H."/>
            <person name="Arguello R."/>
            <person name="Artieri C.G."/>
            <person name="Barbash D.A."/>
            <person name="Barker D."/>
            <person name="Barsanti P."/>
            <person name="Batterham P."/>
            <person name="Batzoglou S."/>
            <person name="Begun D."/>
            <person name="Bhutkar A."/>
            <person name="Blanco E."/>
            <person name="Bosak S.A."/>
            <person name="Bradley R.K."/>
            <person name="Brand A.D."/>
            <person name="Brent M.R."/>
            <person name="Brooks A.N."/>
            <person name="Brown R.H."/>
            <person name="Butlin R.K."/>
            <person name="Caggese C."/>
            <person name="Calvi B.R."/>
            <person name="Bernardo de Carvalho A."/>
            <person name="Caspi A."/>
            <person name="Castrezana S."/>
            <person name="Celniker S.E."/>
            <person name="Chang J.L."/>
            <person name="Chapple C."/>
            <person name="Chatterji S."/>
            <person name="Chinwalla A."/>
            <person name="Civetta A."/>
            <person name="Clifton S.W."/>
            <person name="Comeron J.M."/>
            <person name="Costello J.C."/>
            <person name="Coyne J.A."/>
            <person name="Daub J."/>
            <person name="David R.G."/>
            <person name="Delcher A.L."/>
            <person name="Delehaunty K."/>
            <person name="Do C.B."/>
            <person name="Ebling H."/>
            <person name="Edwards K."/>
            <person name="Eickbush T."/>
            <person name="Evans J.D."/>
            <person name="Filipski A."/>
            <person name="Findeiss S."/>
            <person name="Freyhult E."/>
            <person name="Fulton L."/>
            <person name="Fulton R."/>
            <person name="Garcia A.C."/>
            <person name="Gardiner A."/>
            <person name="Garfield D.A."/>
            <person name="Garvin B.E."/>
            <person name="Gibson G."/>
            <person name="Gilbert D."/>
            <person name="Gnerre S."/>
            <person name="Godfrey J."/>
            <person name="Good R."/>
            <person name="Gotea V."/>
            <person name="Gravely B."/>
            <person name="Greenberg A.J."/>
            <person name="Griffiths-Jones S."/>
            <person name="Gross S."/>
            <person name="Guigo R."/>
            <person name="Gustafson E.A."/>
            <person name="Haerty W."/>
            <person name="Hahn M.W."/>
            <person name="Halligan D.L."/>
            <person name="Halpern A.L."/>
            <person name="Halter G.M."/>
            <person name="Han M.V."/>
            <person name="Heger A."/>
            <person name="Hillier L."/>
            <person name="Hinrichs A.S."/>
            <person name="Holmes I."/>
            <person name="Hoskins R.A."/>
            <person name="Hubisz M.J."/>
            <person name="Hultmark D."/>
            <person name="Huntley M.A."/>
            <person name="Jaffe D.B."/>
            <person name="Jagadeeshan S."/>
            <person name="Jeck W.R."/>
            <person name="Johnson J."/>
            <person name="Jones C.D."/>
            <person name="Jordan W.C."/>
            <person name="Karpen G.H."/>
            <person name="Kataoka E."/>
            <person name="Keightley P.D."/>
            <person name="Kheradpour P."/>
            <person name="Kirkness E.F."/>
            <person name="Koerich L.B."/>
            <person name="Kristiansen K."/>
            <person name="Kudrna D."/>
            <person name="Kulathinal R.J."/>
            <person name="Kumar S."/>
            <person name="Kwok R."/>
            <person name="Lander E."/>
            <person name="Langley C.H."/>
            <person name="Lapoint R."/>
            <person name="Lazzaro B.P."/>
            <person name="Lee S.J."/>
            <person name="Levesque L."/>
            <person name="Li R."/>
            <person name="Lin C.F."/>
            <person name="Lin M.F."/>
            <person name="Lindblad-Toh K."/>
            <person name="Llopart A."/>
            <person name="Long M."/>
            <person name="Low L."/>
            <person name="Lozovsky E."/>
            <person name="Lu J."/>
            <person name="Luo M."/>
            <person name="Machado C.A."/>
            <person name="Makalowski W."/>
            <person name="Marzo M."/>
            <person name="Matsuda M."/>
            <person name="Matzkin L."/>
            <person name="McAllister B."/>
            <person name="McBride C.S."/>
            <person name="McKernan B."/>
            <person name="McKernan K."/>
            <person name="Mendez-Lago M."/>
            <person name="Minx P."/>
            <person name="Mollenhauer M.U."/>
            <person name="Montooth K."/>
            <person name="Mount S.M."/>
            <person name="Mu X."/>
            <person name="Myers E."/>
            <person name="Negre B."/>
            <person name="Newfeld S."/>
            <person name="Nielsen R."/>
            <person name="Noor M.A."/>
            <person name="O'Grady P."/>
            <person name="Pachter L."/>
            <person name="Papaceit M."/>
            <person name="Parisi M.J."/>
            <person name="Parisi M."/>
            <person name="Parts L."/>
            <person name="Pedersen J.S."/>
            <person name="Pesole G."/>
            <person name="Phillippy A.M."/>
            <person name="Ponting C.P."/>
            <person name="Pop M."/>
            <person name="Porcelli D."/>
            <person name="Powell J.R."/>
            <person name="Prohaska S."/>
            <person name="Pruitt K."/>
            <person name="Puig M."/>
            <person name="Quesneville H."/>
            <person name="Ram K.R."/>
            <person name="Rand D."/>
            <person name="Rasmussen M.D."/>
            <person name="Reed L.K."/>
            <person name="Reenan R."/>
            <person name="Reily A."/>
            <person name="Remington K.A."/>
            <person name="Rieger T.T."/>
            <person name="Ritchie M.G."/>
            <person name="Robin C."/>
            <person name="Rogers Y.H."/>
            <person name="Rohde C."/>
            <person name="Rozas J."/>
            <person name="Rubenfield M.J."/>
            <person name="Ruiz A."/>
            <person name="Russo S."/>
            <person name="Salzberg S.L."/>
            <person name="Sanchez-Gracia A."/>
            <person name="Saranga D.J."/>
            <person name="Sato H."/>
            <person name="Schaeffer S.W."/>
            <person name="Schatz M.C."/>
            <person name="Schlenke T."/>
            <person name="Schwartz R."/>
            <person name="Segarra C."/>
            <person name="Singh R.S."/>
            <person name="Sirot L."/>
            <person name="Sirota M."/>
            <person name="Sisneros N.B."/>
            <person name="Smith C.D."/>
            <person name="Smith T.F."/>
            <person name="Spieth J."/>
            <person name="Stage D.E."/>
            <person name="Stark A."/>
            <person name="Stephan W."/>
            <person name="Strausberg R.L."/>
            <person name="Strempel S."/>
            <person name="Sturgill D."/>
            <person name="Sutton G."/>
            <person name="Sutton G.G."/>
            <person name="Tao W."/>
            <person name="Teichmann S."/>
            <person name="Tobari Y.N."/>
            <person name="Tomimura Y."/>
            <person name="Tsolas J.M."/>
            <person name="Valente V.L."/>
            <person name="Venter E."/>
            <person name="Venter J.C."/>
            <person name="Vicario S."/>
            <person name="Vieira F.G."/>
            <person name="Vilella A.J."/>
            <person name="Villasante A."/>
            <person name="Walenz B."/>
            <person name="Wang J."/>
            <person name="Wasserman M."/>
            <person name="Watts T."/>
            <person name="Wilson D."/>
            <person name="Wilson R.K."/>
            <person name="Wing R.A."/>
            <person name="Wolfner M.F."/>
            <person name="Wong A."/>
            <person name="Wong G.K."/>
            <person name="Wu C.I."/>
            <person name="Wu G."/>
            <person name="Yamamoto D."/>
            <person name="Yang H.P."/>
            <person name="Yang S.P."/>
            <person name="Yorke J.A."/>
            <person name="Yoshida K."/>
            <person name="Zdobnov E."/>
            <person name="Zhang P."/>
            <person name="Zhang Y."/>
            <person name="Zimin A.V."/>
            <person name="Baldwin J."/>
            <person name="Abdouelleil A."/>
            <person name="Abdulkadir J."/>
            <person name="Abebe A."/>
            <person name="Abera B."/>
            <person name="Abreu J."/>
            <person name="Acer S.C."/>
            <person name="Aftuck L."/>
            <person name="Alexander A."/>
            <person name="An P."/>
            <person name="Anderson E."/>
            <person name="Anderson S."/>
            <person name="Arachi H."/>
            <person name="Azer M."/>
            <person name="Bachantsang P."/>
            <person name="Barry A."/>
            <person name="Bayul T."/>
            <person name="Berlin A."/>
            <person name="Bessette D."/>
            <person name="Bloom T."/>
            <person name="Blye J."/>
            <person name="Boguslavskiy L."/>
            <person name="Bonnet C."/>
            <person name="Boukhgalter B."/>
            <person name="Bourzgui I."/>
            <person name="Brown A."/>
            <person name="Cahill P."/>
            <person name="Channer S."/>
            <person name="Cheshatsang Y."/>
            <person name="Chuda L."/>
            <person name="Citroen M."/>
            <person name="Collymore A."/>
            <person name="Cooke P."/>
            <person name="Costello M."/>
            <person name="D'Aco K."/>
            <person name="Daza R."/>
            <person name="De Haan G."/>
            <person name="DeGray S."/>
            <person name="DeMaso C."/>
            <person name="Dhargay N."/>
            <person name="Dooley K."/>
            <person name="Dooley E."/>
            <person name="Doricent M."/>
            <person name="Dorje P."/>
            <person name="Dorjee K."/>
            <person name="Dupes A."/>
            <person name="Elong R."/>
            <person name="Falk J."/>
            <person name="Farina A."/>
            <person name="Faro S."/>
            <person name="Ferguson D."/>
            <person name="Fisher S."/>
            <person name="Foley C.D."/>
            <person name="Franke A."/>
            <person name="Friedrich D."/>
            <person name="Gadbois L."/>
            <person name="Gearin G."/>
            <person name="Gearin C.R."/>
            <person name="Giannoukos G."/>
            <person name="Goode T."/>
            <person name="Graham J."/>
            <person name="Grandbois E."/>
            <person name="Grewal S."/>
            <person name="Gyaltsen K."/>
            <person name="Hafez N."/>
            <person name="Hagos B."/>
            <person name="Hall J."/>
            <person name="Henson C."/>
            <person name="Hollinger A."/>
            <person name="Honan T."/>
            <person name="Huard M.D."/>
            <person name="Hughes L."/>
            <person name="Hurhula B."/>
            <person name="Husby M.E."/>
            <person name="Kamat A."/>
            <person name="Kanga B."/>
            <person name="Kashin S."/>
            <person name="Khazanovich D."/>
            <person name="Kisner P."/>
            <person name="Lance K."/>
            <person name="Lara M."/>
            <person name="Lee W."/>
            <person name="Lennon N."/>
            <person name="Letendre F."/>
            <person name="LeVine R."/>
            <person name="Lipovsky A."/>
            <person name="Liu X."/>
            <person name="Liu J."/>
            <person name="Liu S."/>
            <person name="Lokyitsang T."/>
            <person name="Lokyitsang Y."/>
            <person name="Lubonja R."/>
            <person name="Lui A."/>
            <person name="MacDonald P."/>
            <person name="Magnisalis V."/>
            <person name="Maru K."/>
            <person name="Matthews C."/>
            <person name="McCusker W."/>
            <person name="McDonough S."/>
            <person name="Mehta T."/>
            <person name="Meldrim J."/>
            <person name="Meneus L."/>
            <person name="Mihai O."/>
            <person name="Mihalev A."/>
            <person name="Mihova T."/>
            <person name="Mittelman R."/>
            <person name="Mlenga V."/>
            <person name="Montmayeur A."/>
            <person name="Mulrain L."/>
            <person name="Navidi A."/>
            <person name="Naylor J."/>
            <person name="Negash T."/>
            <person name="Nguyen T."/>
            <person name="Nguyen N."/>
            <person name="Nicol R."/>
            <person name="Norbu C."/>
            <person name="Norbu N."/>
            <person name="Novod N."/>
            <person name="O'Neill B."/>
            <person name="Osman S."/>
            <person name="Markiewicz E."/>
            <person name="Oyono O.L."/>
            <person name="Patti C."/>
            <person name="Phunkhang P."/>
            <person name="Pierre F."/>
            <person name="Priest M."/>
            <person name="Raghuraman S."/>
            <person name="Rege F."/>
            <person name="Reyes R."/>
            <person name="Rise C."/>
            <person name="Rogov P."/>
            <person name="Ross K."/>
            <person name="Ryan E."/>
            <person name="Settipalli S."/>
            <person name="Shea T."/>
            <person name="Sherpa N."/>
            <person name="Shi L."/>
            <person name="Shih D."/>
            <person name="Sparrow T."/>
            <person name="Spaulding J."/>
            <person name="Stalker J."/>
            <person name="Stange-Thomann N."/>
            <person name="Stavropoulos S."/>
            <person name="Stone C."/>
            <person name="Strader C."/>
            <person name="Tesfaye S."/>
            <person name="Thomson T."/>
            <person name="Thoulutsang Y."/>
            <person name="Thoulutsang D."/>
            <person name="Topham K."/>
            <person name="Topping I."/>
            <person name="Tsamla T."/>
            <person name="Vassiliev H."/>
            <person name="Vo A."/>
            <person name="Wangchuk T."/>
            <person name="Wangdi T."/>
            <person name="Weiand M."/>
            <person name="Wilkinson J."/>
            <person name="Wilson A."/>
            <person name="Yadav S."/>
            <person name="Young G."/>
            <person name="Yu Q."/>
            <person name="Zembek L."/>
            <person name="Zhong D."/>
            <person name="Zimmer A."/>
            <person name="Zwirko Z."/>
            <person name="Jaffe D.B."/>
            <person name="Alvarez P."/>
            <person name="Brockman W."/>
            <person name="Butler J."/>
            <person name="Chin C."/>
            <person name="Gnerre S."/>
            <person name="Grabherr M."/>
            <person name="Kleber M."/>
            <person name="Mauceli E."/>
            <person name="MacCallum I."/>
        </authorList>
    </citation>
    <scope>NUCLEOTIDE SEQUENCE [LARGE SCALE GENOMIC DNA]</scope>
    <source>
        <strain evidence="5">MSH-3 / Tucson 14011-0111.49</strain>
    </source>
</reference>
<dbReference type="HOGENOM" id="CLU_1505052_0_0_1"/>
<sequence>MLAKIIPLIALMASVRGELPTSRGAPYAPAGWQPRVPFNLPNEYFAPIRTNQGSGVKITKERVEHAGRIDTPQWNYLPPSPSLLDVPEEEVLPNSNLGNSPNRNSLRPSNQYGAPNPDPNPAFKIIYPDDEESSTSDSANQRQSNVREGRYYIVSKDNKIQRVSFRALQKVDDDDDFTAQLRYSTVGQLQDPVYRYNSQGQLERVLK</sequence>
<feature type="domain" description="DUF4794" evidence="3">
    <location>
        <begin position="25"/>
        <end position="115"/>
    </location>
</feature>
<feature type="compositionally biased region" description="Low complexity" evidence="1">
    <location>
        <begin position="99"/>
        <end position="110"/>
    </location>
</feature>